<proteinExistence type="predicted"/>
<dbReference type="Proteomes" id="UP000042997">
    <property type="component" value="Unassembled WGS sequence"/>
</dbReference>
<dbReference type="eggNOG" id="COG1463">
    <property type="taxonomic scope" value="Bacteria"/>
</dbReference>
<evidence type="ECO:0000313" key="3">
    <source>
        <dbReference type="EMBL" id="CDZ90426.1"/>
    </source>
</evidence>
<name>A0A098BRT7_9NOCA</name>
<dbReference type="EMBL" id="CCSD01000085">
    <property type="protein sequence ID" value="CDZ90426.1"/>
    <property type="molecule type" value="Genomic_DNA"/>
</dbReference>
<dbReference type="OrthoDB" id="4741753at2"/>
<dbReference type="InterPro" id="IPR003399">
    <property type="entry name" value="Mce/MlaD"/>
</dbReference>
<reference evidence="3 4" key="1">
    <citation type="journal article" date="2014" name="Genome Announc.">
        <title>Draft Genome Sequence of Propane- and Butane-Oxidizing Actinobacterium Rhodococcus ruber IEGM 231.</title>
        <authorList>
            <person name="Ivshina I.B."/>
            <person name="Kuyukina M.S."/>
            <person name="Krivoruchko A.V."/>
            <person name="Barbe V."/>
            <person name="Fischer C."/>
        </authorList>
    </citation>
    <scope>NUCLEOTIDE SEQUENCE [LARGE SCALE GENOMIC DNA]</scope>
</reference>
<dbReference type="Pfam" id="PF11887">
    <property type="entry name" value="Mce4_CUP1"/>
    <property type="match status" value="1"/>
</dbReference>
<dbReference type="RefSeq" id="WP_017681530.1">
    <property type="nucleotide sequence ID" value="NZ_CP023714.1"/>
</dbReference>
<dbReference type="PANTHER" id="PTHR33371">
    <property type="entry name" value="INTERMEMBRANE PHOSPHOLIPID TRANSPORT SYSTEM BINDING PROTEIN MLAD-RELATED"/>
    <property type="match status" value="1"/>
</dbReference>
<dbReference type="InterPro" id="IPR024516">
    <property type="entry name" value="Mce_C"/>
</dbReference>
<evidence type="ECO:0000259" key="1">
    <source>
        <dbReference type="Pfam" id="PF02470"/>
    </source>
</evidence>
<dbReference type="GO" id="GO:0005576">
    <property type="term" value="C:extracellular region"/>
    <property type="evidence" value="ECO:0007669"/>
    <property type="project" value="TreeGrafter"/>
</dbReference>
<evidence type="ECO:0000313" key="4">
    <source>
        <dbReference type="Proteomes" id="UP000042997"/>
    </source>
</evidence>
<dbReference type="AlphaFoldDB" id="A0A098BRT7"/>
<protein>
    <submittedName>
        <fullName evidence="3">Putative Mce family protein</fullName>
    </submittedName>
</protein>
<dbReference type="PANTHER" id="PTHR33371:SF16">
    <property type="entry name" value="MCE-FAMILY PROTEIN MCE3F"/>
    <property type="match status" value="1"/>
</dbReference>
<feature type="domain" description="Mammalian cell entry C-terminal" evidence="2">
    <location>
        <begin position="119"/>
        <end position="310"/>
    </location>
</feature>
<sequence>MKRPVLVQVSLFVVLGLLATAFGVRYVLGPQSIGGGLEVRAHLVDARGIGPGTTVTYRGVAVGEIDSVTIDDGGRGSTAVLTLDPDTRIPVGSTGRVATATAIGIITLDIEPQTAEGPYLTDGDTLEVPADAQGLRLDQMLVRMSALVESIDPGSVATLGETWGTALAGTGPDLQALLENADALSTMASERAPTLAALLEQGVDLVNTLAENSGTFPGAMRAVRDVSDQLAGSRDALVYLLDRSPEALAKTERLFADTRDDYGLLLTNLVTVGDVLAPRTPALAAGLDSIPAALGDLTSVVEGDRGDFSLVATQGPVCYYDTQRRTVGDESPRTPNLSLYCPPGEDLAQRGARVAPRPDDLGLQHQTTPAMVTGPDMAEDPLLVPTGVEVLQYWQKLLEGLGN</sequence>
<gene>
    <name evidence="3" type="primary">mce2F</name>
    <name evidence="3" type="ORF">RHRU231_710104</name>
</gene>
<organism evidence="3 4">
    <name type="scientific">Rhodococcus ruber</name>
    <dbReference type="NCBI Taxonomy" id="1830"/>
    <lineage>
        <taxon>Bacteria</taxon>
        <taxon>Bacillati</taxon>
        <taxon>Actinomycetota</taxon>
        <taxon>Actinomycetes</taxon>
        <taxon>Mycobacteriales</taxon>
        <taxon>Nocardiaceae</taxon>
        <taxon>Rhodococcus</taxon>
    </lineage>
</organism>
<dbReference type="Pfam" id="PF02470">
    <property type="entry name" value="MlaD"/>
    <property type="match status" value="1"/>
</dbReference>
<dbReference type="InterPro" id="IPR052336">
    <property type="entry name" value="MlaD_Phospholipid_Transporter"/>
</dbReference>
<evidence type="ECO:0000259" key="2">
    <source>
        <dbReference type="Pfam" id="PF11887"/>
    </source>
</evidence>
<feature type="domain" description="Mce/MlaD" evidence="1">
    <location>
        <begin position="36"/>
        <end position="112"/>
    </location>
</feature>
<accession>A0A098BRT7</accession>